<proteinExistence type="predicted"/>
<organism evidence="1 2">
    <name type="scientific">Agrocybe pediades</name>
    <dbReference type="NCBI Taxonomy" id="84607"/>
    <lineage>
        <taxon>Eukaryota</taxon>
        <taxon>Fungi</taxon>
        <taxon>Dikarya</taxon>
        <taxon>Basidiomycota</taxon>
        <taxon>Agaricomycotina</taxon>
        <taxon>Agaricomycetes</taxon>
        <taxon>Agaricomycetidae</taxon>
        <taxon>Agaricales</taxon>
        <taxon>Agaricineae</taxon>
        <taxon>Strophariaceae</taxon>
        <taxon>Agrocybe</taxon>
    </lineage>
</organism>
<accession>A0A8H4VHW4</accession>
<keyword evidence="2" id="KW-1185">Reference proteome</keyword>
<gene>
    <name evidence="1" type="ORF">D9613_011996</name>
</gene>
<protein>
    <submittedName>
        <fullName evidence="1">Uncharacterized protein</fullName>
    </submittedName>
</protein>
<dbReference type="AlphaFoldDB" id="A0A8H4VHW4"/>
<dbReference type="EMBL" id="JAACJL010000060">
    <property type="protein sequence ID" value="KAF4609793.1"/>
    <property type="molecule type" value="Genomic_DNA"/>
</dbReference>
<evidence type="ECO:0000313" key="2">
    <source>
        <dbReference type="Proteomes" id="UP000521872"/>
    </source>
</evidence>
<name>A0A8H4VHW4_9AGAR</name>
<evidence type="ECO:0000313" key="1">
    <source>
        <dbReference type="EMBL" id="KAF4609793.1"/>
    </source>
</evidence>
<reference evidence="1 2" key="1">
    <citation type="submission" date="2019-12" db="EMBL/GenBank/DDBJ databases">
        <authorList>
            <person name="Floudas D."/>
            <person name="Bentzer J."/>
            <person name="Ahren D."/>
            <person name="Johansson T."/>
            <person name="Persson P."/>
            <person name="Tunlid A."/>
        </authorList>
    </citation>
    <scope>NUCLEOTIDE SEQUENCE [LARGE SCALE GENOMIC DNA]</scope>
    <source>
        <strain evidence="1 2">CBS 102.39</strain>
    </source>
</reference>
<comment type="caution">
    <text evidence="1">The sequence shown here is derived from an EMBL/GenBank/DDBJ whole genome shotgun (WGS) entry which is preliminary data.</text>
</comment>
<sequence length="145" mass="16631">MPTVARTHLDSFLHVLQYTRSLKLDLSDCDADISSEEYTGVSQLLIDQFTHHAHSPVEVIDIRLSDAIRTPFAPRFTDLWIRFTSFPKIREINCDFKWIFIPNAASYPPGWQSFALTCIDVRTCELVDLYALLSIGPNIEGVRMR</sequence>
<dbReference type="Proteomes" id="UP000521872">
    <property type="component" value="Unassembled WGS sequence"/>
</dbReference>